<dbReference type="KEGG" id="dca:Desca_1462"/>
<dbReference type="STRING" id="868595.Desca_1462"/>
<sequence length="135" mass="15807">MVNNKPTEIAGLFVAQMRIFKELRKALHVFLDFNNIGQKRSGNRGDINMIYVRRLSLEEIIDLEWLAMLVDQVLEYNNYTTPIEEKHLKMIQIAINGSLDVETIASYIVDYLSPEAINFKYTYRHHLTEEQDEVS</sequence>
<accession>F6B5Z8</accession>
<gene>
    <name evidence="1" type="ordered locus">Desca_1462</name>
</gene>
<organism evidence="1 2">
    <name type="scientific">Desulfotomaculum nigrificans (strain DSM 14880 / VKM B-2319 / CO-1-SRB)</name>
    <name type="common">Desulfotomaculum carboxydivorans</name>
    <dbReference type="NCBI Taxonomy" id="868595"/>
    <lineage>
        <taxon>Bacteria</taxon>
        <taxon>Bacillati</taxon>
        <taxon>Bacillota</taxon>
        <taxon>Clostridia</taxon>
        <taxon>Eubacteriales</taxon>
        <taxon>Desulfotomaculaceae</taxon>
        <taxon>Desulfotomaculum</taxon>
    </lineage>
</organism>
<dbReference type="Proteomes" id="UP000009226">
    <property type="component" value="Chromosome"/>
</dbReference>
<dbReference type="AlphaFoldDB" id="F6B5Z8"/>
<keyword evidence="2" id="KW-1185">Reference proteome</keyword>
<protein>
    <submittedName>
        <fullName evidence="1">Uncharacterized protein</fullName>
    </submittedName>
</protein>
<dbReference type="EMBL" id="CP002736">
    <property type="protein sequence ID" value="AEF94317.1"/>
    <property type="molecule type" value="Genomic_DNA"/>
</dbReference>
<proteinExistence type="predicted"/>
<dbReference type="HOGENOM" id="CLU_1882374_0_0_9"/>
<name>F6B5Z8_DESCC</name>
<reference evidence="1 2" key="1">
    <citation type="submission" date="2011-05" db="EMBL/GenBank/DDBJ databases">
        <title>Complete sequence of Desulfotomaculum carboxydivorans CO-1-SRB.</title>
        <authorList>
            <consortium name="US DOE Joint Genome Institute"/>
            <person name="Lucas S."/>
            <person name="Han J."/>
            <person name="Lapidus A."/>
            <person name="Cheng J.-F."/>
            <person name="Goodwin L."/>
            <person name="Pitluck S."/>
            <person name="Peters L."/>
            <person name="Mikhailova N."/>
            <person name="Lu M."/>
            <person name="Han C."/>
            <person name="Tapia R."/>
            <person name="Land M."/>
            <person name="Hauser L."/>
            <person name="Kyrpides N."/>
            <person name="Ivanova N."/>
            <person name="Pagani I."/>
            <person name="Stams A."/>
            <person name="Plugge C."/>
            <person name="Muyzer G."/>
            <person name="Kuever J."/>
            <person name="Parshina S."/>
            <person name="Ivanova A."/>
            <person name="Nazina T."/>
            <person name="Woyke T."/>
        </authorList>
    </citation>
    <scope>NUCLEOTIDE SEQUENCE [LARGE SCALE GENOMIC DNA]</scope>
    <source>
        <strain evidence="2">DSM 14880 / VKM B-2319 / CO-1-SRB</strain>
    </source>
</reference>
<evidence type="ECO:0000313" key="2">
    <source>
        <dbReference type="Proteomes" id="UP000009226"/>
    </source>
</evidence>
<evidence type="ECO:0000313" key="1">
    <source>
        <dbReference type="EMBL" id="AEF94317.1"/>
    </source>
</evidence>